<protein>
    <submittedName>
        <fullName evidence="4">Cytoskeleton protein RodZ</fullName>
    </submittedName>
</protein>
<evidence type="ECO:0000313" key="4">
    <source>
        <dbReference type="EMBL" id="SEN90983.1"/>
    </source>
</evidence>
<dbReference type="PANTHER" id="PTHR34475:SF1">
    <property type="entry name" value="CYTOSKELETON PROTEIN RODZ"/>
    <property type="match status" value="1"/>
</dbReference>
<feature type="compositionally biased region" description="Polar residues" evidence="1">
    <location>
        <begin position="254"/>
        <end position="269"/>
    </location>
</feature>
<dbReference type="SUPFAM" id="SSF47413">
    <property type="entry name" value="lambda repressor-like DNA-binding domains"/>
    <property type="match status" value="1"/>
</dbReference>
<evidence type="ECO:0000256" key="2">
    <source>
        <dbReference type="SAM" id="Phobius"/>
    </source>
</evidence>
<dbReference type="Proteomes" id="UP000198814">
    <property type="component" value="Unassembled WGS sequence"/>
</dbReference>
<dbReference type="Pfam" id="PF13413">
    <property type="entry name" value="HTH_25"/>
    <property type="match status" value="1"/>
</dbReference>
<feature type="domain" description="Cytoskeleton protein RodZ-like C-terminal" evidence="3">
    <location>
        <begin position="314"/>
        <end position="385"/>
    </location>
</feature>
<feature type="compositionally biased region" description="Basic and acidic residues" evidence="1">
    <location>
        <begin position="284"/>
        <end position="297"/>
    </location>
</feature>
<feature type="compositionally biased region" description="Basic and acidic residues" evidence="1">
    <location>
        <begin position="1"/>
        <end position="15"/>
    </location>
</feature>
<feature type="region of interest" description="Disordered" evidence="1">
    <location>
        <begin position="1"/>
        <end position="31"/>
    </location>
</feature>
<keyword evidence="2" id="KW-1133">Transmembrane helix</keyword>
<keyword evidence="5" id="KW-1185">Reference proteome</keyword>
<reference evidence="5" key="1">
    <citation type="submission" date="2016-10" db="EMBL/GenBank/DDBJ databases">
        <authorList>
            <person name="Varghese N."/>
            <person name="Submissions S."/>
        </authorList>
    </citation>
    <scope>NUCLEOTIDE SEQUENCE [LARGE SCALE GENOMIC DNA]</scope>
    <source>
        <strain evidence="5">Nm76</strain>
    </source>
</reference>
<sequence length="387" mass="42561">MTMTDEKSSDNRSFPENESPDPVTHGNVQMTATETIELSSDKPVDDFSPLASGLNSHQKQLQTNNNYNSMNTSFDNNQARNEFNAIDSASVVQSVGHLLRNARTAKGLSIDDVSRQLRLSAQQIEAIEKEDFEKLPGRTFLRGFIRNYANLVQLNPVPLLQMLPESTRVISTYERTPFKNKQISFSSNREKPGNHSLIIAIILFVIILGAYFLFENGGWNKNSDISAESVETKTESATASVEIQLPLPGVVKNTSNTFDSQANKSSEVNNPVPATENTAAQADAKTESAPENKSAVEKTEKTVAFDKNTGHLYFKLTADSWIKVVDGKGVTVFEQLKKSGSEQIVTGKRPLSLVIGNASGVNLTYNDKEIDISSYKKQGGTARFTLE</sequence>
<keyword evidence="2" id="KW-0472">Membrane</keyword>
<dbReference type="STRING" id="42354.SAMN05216333_10288"/>
<evidence type="ECO:0000256" key="1">
    <source>
        <dbReference type="SAM" id="MobiDB-lite"/>
    </source>
</evidence>
<dbReference type="InterPro" id="IPR010982">
    <property type="entry name" value="Lambda_DNA-bd_dom_sf"/>
</dbReference>
<gene>
    <name evidence="4" type="ORF">SAMN05216333_10288</name>
</gene>
<evidence type="ECO:0000259" key="3">
    <source>
        <dbReference type="Pfam" id="PF13464"/>
    </source>
</evidence>
<dbReference type="CDD" id="cd00093">
    <property type="entry name" value="HTH_XRE"/>
    <property type="match status" value="1"/>
</dbReference>
<keyword evidence="2" id="KW-0812">Transmembrane</keyword>
<accession>A0A1H8KDC8</accession>
<dbReference type="GO" id="GO:0003677">
    <property type="term" value="F:DNA binding"/>
    <property type="evidence" value="ECO:0007669"/>
    <property type="project" value="InterPro"/>
</dbReference>
<feature type="region of interest" description="Disordered" evidence="1">
    <location>
        <begin position="254"/>
        <end position="297"/>
    </location>
</feature>
<organism evidence="4 5">
    <name type="scientific">Nitrosomonas oligotropha</name>
    <dbReference type="NCBI Taxonomy" id="42354"/>
    <lineage>
        <taxon>Bacteria</taxon>
        <taxon>Pseudomonadati</taxon>
        <taxon>Pseudomonadota</taxon>
        <taxon>Betaproteobacteria</taxon>
        <taxon>Nitrosomonadales</taxon>
        <taxon>Nitrosomonadaceae</taxon>
        <taxon>Nitrosomonas</taxon>
    </lineage>
</organism>
<dbReference type="InterPro" id="IPR001387">
    <property type="entry name" value="Cro/C1-type_HTH"/>
</dbReference>
<dbReference type="InterPro" id="IPR050400">
    <property type="entry name" value="Bact_Cytoskel_RodZ"/>
</dbReference>
<dbReference type="InterPro" id="IPR025194">
    <property type="entry name" value="RodZ-like_C"/>
</dbReference>
<dbReference type="PANTHER" id="PTHR34475">
    <property type="match status" value="1"/>
</dbReference>
<dbReference type="OrthoDB" id="8561330at2"/>
<name>A0A1H8KDC8_9PROT</name>
<evidence type="ECO:0000313" key="5">
    <source>
        <dbReference type="Proteomes" id="UP000198814"/>
    </source>
</evidence>
<dbReference type="Pfam" id="PF13464">
    <property type="entry name" value="RodZ_C"/>
    <property type="match status" value="1"/>
</dbReference>
<dbReference type="EMBL" id="FODO01000002">
    <property type="protein sequence ID" value="SEN90983.1"/>
    <property type="molecule type" value="Genomic_DNA"/>
</dbReference>
<feature type="transmembrane region" description="Helical" evidence="2">
    <location>
        <begin position="196"/>
        <end position="214"/>
    </location>
</feature>
<dbReference type="Gene3D" id="1.10.260.40">
    <property type="entry name" value="lambda repressor-like DNA-binding domains"/>
    <property type="match status" value="1"/>
</dbReference>
<proteinExistence type="predicted"/>
<dbReference type="AlphaFoldDB" id="A0A1H8KDC8"/>